<dbReference type="KEGG" id="mpi:Mpet_0391"/>
<evidence type="ECO:0000313" key="3">
    <source>
        <dbReference type="EMBL" id="ADN35165.1"/>
    </source>
</evidence>
<keyword evidence="1" id="KW-1133">Transmembrane helix</keyword>
<dbReference type="EMBL" id="CP002117">
    <property type="protein sequence ID" value="ADN35165.1"/>
    <property type="molecule type" value="Genomic_DNA"/>
</dbReference>
<feature type="transmembrane region" description="Helical" evidence="1">
    <location>
        <begin position="380"/>
        <end position="400"/>
    </location>
</feature>
<dbReference type="Proteomes" id="UP000006565">
    <property type="component" value="Chromosome"/>
</dbReference>
<sequence length="401" mass="41660">MYDIIAGVAIGVVLGTISGLIPGIHANTMAGILLSVQGALLVVAGPAALAVSMFSALVTHTFLDAVPAAFLGVPDADTAISVLPSHRMCLEGRAGEAVRLSAIGGAFGTAISLPLFAAFYFLLPSLQGYIDWWIGIILITFAGILILQSESPEWSFAVFMVSGILGLLTFRYSWLSWNTLGDSSFLMPLLTGLFGISVLLHTKHGKMPPQENKGVSLSLRDIAKSGTAGTVAGAVVGWLPGLSNASANAVLASIFRIEKEGEGFITATGAANTANAFLALAAFYAISRTRNGVMVALSQGDIPPVTTLLFAGALAAFAAYILTIVLSGSASLFSGIDARKLGFAVIGFVTILCLVFTGPFGLVILVLATMTGLVPYYVNIRRIPCIGAVMLPVICWSFGLL</sequence>
<dbReference type="HOGENOM" id="CLU_043916_0_0_2"/>
<evidence type="ECO:0000256" key="1">
    <source>
        <dbReference type="SAM" id="Phobius"/>
    </source>
</evidence>
<gene>
    <name evidence="3" type="ordered locus">Mpet_0391</name>
</gene>
<feature type="domain" description="DUF112" evidence="2">
    <location>
        <begin position="7"/>
        <end position="386"/>
    </location>
</feature>
<feature type="transmembrane region" description="Helical" evidence="1">
    <location>
        <begin position="306"/>
        <end position="329"/>
    </location>
</feature>
<dbReference type="GeneID" id="9742836"/>
<feature type="transmembrane region" description="Helical" evidence="1">
    <location>
        <begin position="97"/>
        <end position="123"/>
    </location>
</feature>
<dbReference type="RefSeq" id="WP_013328343.1">
    <property type="nucleotide sequence ID" value="NC_014507.1"/>
</dbReference>
<dbReference type="InterPro" id="IPR002823">
    <property type="entry name" value="DUF112_TM"/>
</dbReference>
<evidence type="ECO:0000313" key="4">
    <source>
        <dbReference type="Proteomes" id="UP000006565"/>
    </source>
</evidence>
<feature type="transmembrane region" description="Helical" evidence="1">
    <location>
        <begin position="29"/>
        <end position="51"/>
    </location>
</feature>
<dbReference type="PANTHER" id="PTHR42204">
    <property type="entry name" value="INTEGRAL MEMBRANE PROTEIN"/>
    <property type="match status" value="1"/>
</dbReference>
<evidence type="ECO:0000259" key="2">
    <source>
        <dbReference type="Pfam" id="PF01970"/>
    </source>
</evidence>
<dbReference type="STRING" id="679926.Mpet_0391"/>
<protein>
    <recommendedName>
        <fullName evidence="2">DUF112 domain-containing protein</fullName>
    </recommendedName>
</protein>
<dbReference type="AlphaFoldDB" id="E1RGF4"/>
<reference evidence="3 4" key="1">
    <citation type="journal article" date="2010" name="Stand. Genomic Sci.">
        <title>Complete genome sequence of Methanoplanus petrolearius type strain (SEBR 4847).</title>
        <authorList>
            <person name="Brambilla E."/>
            <person name="Djao O.D."/>
            <person name="Daligault H."/>
            <person name="Lapidus A."/>
            <person name="Lucas S."/>
            <person name="Hammon N."/>
            <person name="Nolan M."/>
            <person name="Tice H."/>
            <person name="Cheng J.F."/>
            <person name="Han C."/>
            <person name="Tapia R."/>
            <person name="Goodwin L."/>
            <person name="Pitluck S."/>
            <person name="Liolios K."/>
            <person name="Ivanova N."/>
            <person name="Mavromatis K."/>
            <person name="Mikhailova N."/>
            <person name="Pati A."/>
            <person name="Chen A."/>
            <person name="Palaniappan K."/>
            <person name="Land M."/>
            <person name="Hauser L."/>
            <person name="Chang Y.J."/>
            <person name="Jeffries C.D."/>
            <person name="Rohde M."/>
            <person name="Spring S."/>
            <person name="Sikorski J."/>
            <person name="Goker M."/>
            <person name="Woyke T."/>
            <person name="Bristow J."/>
            <person name="Eisen J.A."/>
            <person name="Markowitz V."/>
            <person name="Hugenholtz P."/>
            <person name="Kyrpides N.C."/>
            <person name="Klenk H.P."/>
        </authorList>
    </citation>
    <scope>NUCLEOTIDE SEQUENCE [LARGE SCALE GENOMIC DNA]</scope>
    <source>
        <strain evidence="4">DSM 11571 / OCM 486 / SEBR 4847</strain>
    </source>
</reference>
<feature type="transmembrane region" description="Helical" evidence="1">
    <location>
        <begin position="264"/>
        <end position="286"/>
    </location>
</feature>
<feature type="transmembrane region" description="Helical" evidence="1">
    <location>
        <begin position="185"/>
        <end position="202"/>
    </location>
</feature>
<keyword evidence="4" id="KW-1185">Reference proteome</keyword>
<feature type="transmembrane region" description="Helical" evidence="1">
    <location>
        <begin position="129"/>
        <end position="147"/>
    </location>
</feature>
<dbReference type="Pfam" id="PF01970">
    <property type="entry name" value="TctA"/>
    <property type="match status" value="1"/>
</dbReference>
<proteinExistence type="predicted"/>
<organism evidence="3 4">
    <name type="scientific">Methanolacinia petrolearia (strain DSM 11571 / OCM 486 / SEBR 4847)</name>
    <name type="common">Methanoplanus petrolearius</name>
    <dbReference type="NCBI Taxonomy" id="679926"/>
    <lineage>
        <taxon>Archaea</taxon>
        <taxon>Methanobacteriati</taxon>
        <taxon>Methanobacteriota</taxon>
        <taxon>Stenosarchaea group</taxon>
        <taxon>Methanomicrobia</taxon>
        <taxon>Methanomicrobiales</taxon>
        <taxon>Methanomicrobiaceae</taxon>
        <taxon>Methanolacinia</taxon>
    </lineage>
</organism>
<accession>E1RGF4</accession>
<feature type="transmembrane region" description="Helical" evidence="1">
    <location>
        <begin position="341"/>
        <end position="368"/>
    </location>
</feature>
<keyword evidence="1" id="KW-0472">Membrane</keyword>
<dbReference type="eggNOG" id="arCOG04469">
    <property type="taxonomic scope" value="Archaea"/>
</dbReference>
<feature type="transmembrane region" description="Helical" evidence="1">
    <location>
        <begin position="154"/>
        <end position="173"/>
    </location>
</feature>
<keyword evidence="1" id="KW-0812">Transmembrane</keyword>
<dbReference type="OrthoDB" id="53365at2157"/>
<dbReference type="PANTHER" id="PTHR42204:SF1">
    <property type="entry name" value="INTEGRAL MEMBRANE PROTEIN"/>
    <property type="match status" value="1"/>
</dbReference>
<name>E1RGF4_METP4</name>